<protein>
    <recommendedName>
        <fullName evidence="4">Reverse transcriptase Ty1/copia-type domain-containing protein</fullName>
    </recommendedName>
</protein>
<evidence type="ECO:0000256" key="1">
    <source>
        <dbReference type="SAM" id="MobiDB-lite"/>
    </source>
</evidence>
<proteinExistence type="predicted"/>
<sequence>MAGRGNIHHRPPKNWNLQCDYCKLKGHTKNVCYKLIGYPPGYKGKKKEDFPNANTAQNEDNSKQRYQGETTAYNAQIESVHSDVNAGFNTESSSGRGDFQRAPFLTEKQQDKIKMMLDNDLTSGTLKGIGKESDGLYIMFSQPNDKHSNSSTGEIHRVNVAEKRQEDMLLWHRRLAHPSNIPSTDSPIIENEESVSLPIQSSSSPTPSLVVPPTSPDMILPPSNPVPLRRSHRISKAPLWHVDYVTKKAAHVTYPISAYLSYDNISPSHQRKYALEIISELGIGAVKPAWTPLEVNAKLTTLEFDSLVQREDDNMLEDKTKYQRLIGKMLYLTLTRPDISYAVQTLSQFLQQPKQSHWDAAVRVMKYIKREPALGILLSNKVSNLLTVFCDLDWASCPNARRSVSSFVIKHGNSLVSWKSKKQTVVSRSSAEAEYRSMANVVSE</sequence>
<reference evidence="2" key="2">
    <citation type="submission" date="2019-01" db="UniProtKB">
        <authorList>
            <consortium name="EnsemblPlants"/>
        </authorList>
    </citation>
    <scope>IDENTIFICATION</scope>
    <source>
        <strain evidence="2">cv. Heinz 1706</strain>
    </source>
</reference>
<dbReference type="EnsemblPlants" id="Solyc07g051885.1.1">
    <property type="protein sequence ID" value="Solyc07g051885.1.1"/>
    <property type="gene ID" value="Solyc07g051885.1"/>
</dbReference>
<dbReference type="Gramene" id="Solyc07g051885.1.1">
    <property type="protein sequence ID" value="Solyc07g051885.1.1"/>
    <property type="gene ID" value="Solyc07g051885.1"/>
</dbReference>
<dbReference type="PANTHER" id="PTHR11439">
    <property type="entry name" value="GAG-POL-RELATED RETROTRANSPOSON"/>
    <property type="match status" value="1"/>
</dbReference>
<feature type="region of interest" description="Disordered" evidence="1">
    <location>
        <begin position="44"/>
        <end position="66"/>
    </location>
</feature>
<dbReference type="Proteomes" id="UP000004994">
    <property type="component" value="Chromosome 7"/>
</dbReference>
<evidence type="ECO:0000313" key="3">
    <source>
        <dbReference type="Proteomes" id="UP000004994"/>
    </source>
</evidence>
<dbReference type="PANTHER" id="PTHR11439:SF445">
    <property type="entry name" value="GAG-PRE-INTEGRASE DOMAIN-CONTAINING PROTEIN"/>
    <property type="match status" value="1"/>
</dbReference>
<dbReference type="InParanoid" id="A0A3Q7HAS0"/>
<dbReference type="CDD" id="cd09272">
    <property type="entry name" value="RNase_HI_RT_Ty1"/>
    <property type="match status" value="1"/>
</dbReference>
<accession>A0A3Q7HAS0</accession>
<feature type="compositionally biased region" description="Polar residues" evidence="1">
    <location>
        <begin position="52"/>
        <end position="66"/>
    </location>
</feature>
<name>A0A3Q7HAS0_SOLLC</name>
<dbReference type="STRING" id="4081.A0A3Q7HAS0"/>
<evidence type="ECO:0000313" key="2">
    <source>
        <dbReference type="EnsemblPlants" id="Solyc07g051885.1.1"/>
    </source>
</evidence>
<reference evidence="2" key="1">
    <citation type="journal article" date="2012" name="Nature">
        <title>The tomato genome sequence provides insights into fleshy fruit evolution.</title>
        <authorList>
            <consortium name="Tomato Genome Consortium"/>
        </authorList>
    </citation>
    <scope>NUCLEOTIDE SEQUENCE [LARGE SCALE GENOMIC DNA]</scope>
    <source>
        <strain evidence="2">cv. Heinz 1706</strain>
    </source>
</reference>
<dbReference type="AlphaFoldDB" id="A0A3Q7HAS0"/>
<keyword evidence="3" id="KW-1185">Reference proteome</keyword>
<dbReference type="InterPro" id="IPR043502">
    <property type="entry name" value="DNA/RNA_pol_sf"/>
</dbReference>
<dbReference type="SUPFAM" id="SSF56672">
    <property type="entry name" value="DNA/RNA polymerases"/>
    <property type="match status" value="1"/>
</dbReference>
<evidence type="ECO:0008006" key="4">
    <source>
        <dbReference type="Google" id="ProtNLM"/>
    </source>
</evidence>
<organism evidence="2">
    <name type="scientific">Solanum lycopersicum</name>
    <name type="common">Tomato</name>
    <name type="synonym">Lycopersicon esculentum</name>
    <dbReference type="NCBI Taxonomy" id="4081"/>
    <lineage>
        <taxon>Eukaryota</taxon>
        <taxon>Viridiplantae</taxon>
        <taxon>Streptophyta</taxon>
        <taxon>Embryophyta</taxon>
        <taxon>Tracheophyta</taxon>
        <taxon>Spermatophyta</taxon>
        <taxon>Magnoliopsida</taxon>
        <taxon>eudicotyledons</taxon>
        <taxon>Gunneridae</taxon>
        <taxon>Pentapetalae</taxon>
        <taxon>asterids</taxon>
        <taxon>lamiids</taxon>
        <taxon>Solanales</taxon>
        <taxon>Solanaceae</taxon>
        <taxon>Solanoideae</taxon>
        <taxon>Solaneae</taxon>
        <taxon>Solanum</taxon>
        <taxon>Solanum subgen. Lycopersicon</taxon>
    </lineage>
</organism>